<dbReference type="EMBL" id="JAAAJB010001726">
    <property type="protein sequence ID" value="KAG0247441.1"/>
    <property type="molecule type" value="Genomic_DNA"/>
</dbReference>
<sequence length="105" mass="11505">AAAVAVAESNGVPSRGTGGERDAPQRARQLPRNWGERGTSWRANQPPCHRGLRGASREAGFSLLAPPTTTPERMSRVEYIRAVREAKKAIENYAATLPMNFNNFQ</sequence>
<gene>
    <name evidence="2" type="ORF">DFQ27_002030</name>
</gene>
<accession>A0A9P6PK61</accession>
<name>A0A9P6PK61_9FUNG</name>
<evidence type="ECO:0000256" key="1">
    <source>
        <dbReference type="SAM" id="MobiDB-lite"/>
    </source>
</evidence>
<reference evidence="2" key="1">
    <citation type="journal article" date="2020" name="Fungal Divers.">
        <title>Resolving the Mortierellaceae phylogeny through synthesis of multi-gene phylogenetics and phylogenomics.</title>
        <authorList>
            <person name="Vandepol N."/>
            <person name="Liber J."/>
            <person name="Desiro A."/>
            <person name="Na H."/>
            <person name="Kennedy M."/>
            <person name="Barry K."/>
            <person name="Grigoriev I.V."/>
            <person name="Miller A.N."/>
            <person name="O'Donnell K."/>
            <person name="Stajich J.E."/>
            <person name="Bonito G."/>
        </authorList>
    </citation>
    <scope>NUCLEOTIDE SEQUENCE</scope>
    <source>
        <strain evidence="2">BC1065</strain>
    </source>
</reference>
<evidence type="ECO:0000313" key="3">
    <source>
        <dbReference type="Proteomes" id="UP000807716"/>
    </source>
</evidence>
<proteinExistence type="predicted"/>
<feature type="region of interest" description="Disordered" evidence="1">
    <location>
        <begin position="1"/>
        <end position="47"/>
    </location>
</feature>
<feature type="non-terminal residue" evidence="2">
    <location>
        <position position="1"/>
    </location>
</feature>
<dbReference type="AlphaFoldDB" id="A0A9P6PK61"/>
<dbReference type="Proteomes" id="UP000807716">
    <property type="component" value="Unassembled WGS sequence"/>
</dbReference>
<evidence type="ECO:0000313" key="2">
    <source>
        <dbReference type="EMBL" id="KAG0247441.1"/>
    </source>
</evidence>
<comment type="caution">
    <text evidence="2">The sequence shown here is derived from an EMBL/GenBank/DDBJ whole genome shotgun (WGS) entry which is preliminary data.</text>
</comment>
<protein>
    <submittedName>
        <fullName evidence="2">Uncharacterized protein</fullName>
    </submittedName>
</protein>
<organism evidence="2 3">
    <name type="scientific">Actinomortierella ambigua</name>
    <dbReference type="NCBI Taxonomy" id="1343610"/>
    <lineage>
        <taxon>Eukaryota</taxon>
        <taxon>Fungi</taxon>
        <taxon>Fungi incertae sedis</taxon>
        <taxon>Mucoromycota</taxon>
        <taxon>Mortierellomycotina</taxon>
        <taxon>Mortierellomycetes</taxon>
        <taxon>Mortierellales</taxon>
        <taxon>Mortierellaceae</taxon>
        <taxon>Actinomortierella</taxon>
    </lineage>
</organism>
<keyword evidence="3" id="KW-1185">Reference proteome</keyword>